<feature type="region of interest" description="Disordered" evidence="8">
    <location>
        <begin position="104"/>
        <end position="134"/>
    </location>
</feature>
<dbReference type="InterPro" id="IPR016166">
    <property type="entry name" value="FAD-bd_PCMH"/>
</dbReference>
<dbReference type="SUPFAM" id="SSF48452">
    <property type="entry name" value="TPR-like"/>
    <property type="match status" value="1"/>
</dbReference>
<evidence type="ECO:0000313" key="10">
    <source>
        <dbReference type="EnsemblPlants" id="AUR62035477-RA:cds"/>
    </source>
</evidence>
<dbReference type="GO" id="GO:0016491">
    <property type="term" value="F:oxidoreductase activity"/>
    <property type="evidence" value="ECO:0007669"/>
    <property type="project" value="InterPro"/>
</dbReference>
<dbReference type="Gene3D" id="3.30.465.10">
    <property type="match status" value="1"/>
</dbReference>
<keyword evidence="3" id="KW-0285">Flavoprotein</keyword>
<dbReference type="AlphaFoldDB" id="A0A803MUG5"/>
<dbReference type="Gene3D" id="3.30.43.10">
    <property type="entry name" value="Uridine Diphospho-n-acetylenolpyruvylglucosamine Reductase, domain 2"/>
    <property type="match status" value="1"/>
</dbReference>
<sequence length="822" mass="91877">MLSKITAGPYNGGSRVVLRFYLLSFDGKFVNVPQFVCSQNEVSFDRKLGVIVDVSHGMKVMISETINYLALYSASGGKVWVFGVKLIGDGRSLRLTVVRGKGENSNAEEREVSVKAEGRNSTVPNGDFTDHSAPASTDPLAATSGVLDKSLLQATCCIFCNVDEDKTECSVPSSLTFFSSWYVSLMASFKELRGMLCISHVEDNDISSHELEFMVGRLENPFDVLNFVNSLKDEGNIFYKQNQMGSAIAKYSLALKILSFAFVCSGGDKLMFSGITVSLNLNLGACFIKMKDYDRVGQFCSVVLCFDTTNVKAYFRRAIAALELNKHTLAFMDLAQVLKLDPKNCWSPDFVDEALAVTQENEKFRDYVHCRKEDKVTDVSHIQASILCAKETGIEMKVRSGGHDYEGLSYVSIVPFFVVDMFNFRSVDVNIEDETAWVDAGALLGEVYYNIANKSDTHAYPAGVCPTVGAGGHITGGGYGNLMRKYGLTSDNLVDAKVVDVNGRILDRTTMGEDLFWAIRGGGGSSYCVILSYKIKLVKVPKKVTVFRVSRTLDQNLTDIVDQYQHVAPNLDCDAFIRLTLGVTNSTKTGLLTNQATFRCLFLGDTQSLLSLVQENFPLLGLEKSDCLEMSWIGSVLFYYDFAMGTPLSTLLDRHPSSLTSLKRKSDYLKKPIPRYGLEGLWKLMVELQTPQLTFNPYGGQMAEIPADATPFPHRAGNMFKLQYATNWNEEDNDRSKYYIDLTRKLHTYMTPFVSKNPREAFLNYRDIDLGINHQGTRSYIEGKKYGVKYFKDNFDRLVKIKTMVDPDNFFRNEQSIPTLPR</sequence>
<accession>A0A803MUG5</accession>
<protein>
    <recommendedName>
        <fullName evidence="9">FAD-binding PCMH-type domain-containing protein</fullName>
    </recommendedName>
</protein>
<feature type="domain" description="FAD-binding PCMH-type" evidence="9">
    <location>
        <begin position="361"/>
        <end position="540"/>
    </location>
</feature>
<comment type="cofactor">
    <cofactor evidence="1">
        <name>FAD</name>
        <dbReference type="ChEBI" id="CHEBI:57692"/>
    </cofactor>
</comment>
<evidence type="ECO:0000256" key="5">
    <source>
        <dbReference type="ARBA" id="ARBA00022827"/>
    </source>
</evidence>
<dbReference type="Gramene" id="AUR62035477-RA">
    <property type="protein sequence ID" value="AUR62035477-RA:cds"/>
    <property type="gene ID" value="AUR62035477"/>
</dbReference>
<comment type="similarity">
    <text evidence="2">Belongs to the oxygen-dependent FAD-linked oxidoreductase family.</text>
</comment>
<proteinExistence type="inferred from homology"/>
<reference evidence="10" key="1">
    <citation type="journal article" date="2017" name="Nature">
        <title>The genome of Chenopodium quinoa.</title>
        <authorList>
            <person name="Jarvis D.E."/>
            <person name="Ho Y.S."/>
            <person name="Lightfoot D.J."/>
            <person name="Schmoeckel S.M."/>
            <person name="Li B."/>
            <person name="Borm T.J.A."/>
            <person name="Ohyanagi H."/>
            <person name="Mineta K."/>
            <person name="Michell C.T."/>
            <person name="Saber N."/>
            <person name="Kharbatia N.M."/>
            <person name="Rupper R.R."/>
            <person name="Sharp A.R."/>
            <person name="Dally N."/>
            <person name="Boughton B.A."/>
            <person name="Woo Y.H."/>
            <person name="Gao G."/>
            <person name="Schijlen E.G.W.M."/>
            <person name="Guo X."/>
            <person name="Momin A.A."/>
            <person name="Negrao S."/>
            <person name="Al-Babili S."/>
            <person name="Gehring C."/>
            <person name="Roessner U."/>
            <person name="Jung C."/>
            <person name="Murphy K."/>
            <person name="Arold S.T."/>
            <person name="Gojobori T."/>
            <person name="van der Linden C.G."/>
            <person name="van Loo E.N."/>
            <person name="Jellen E.N."/>
            <person name="Maughan P.J."/>
            <person name="Tester M."/>
        </authorList>
    </citation>
    <scope>NUCLEOTIDE SEQUENCE [LARGE SCALE GENOMIC DNA]</scope>
    <source>
        <strain evidence="10">cv. PI 614886</strain>
    </source>
</reference>
<evidence type="ECO:0000256" key="7">
    <source>
        <dbReference type="PROSITE-ProRule" id="PRU00339"/>
    </source>
</evidence>
<dbReference type="Gene3D" id="3.40.462.20">
    <property type="match status" value="1"/>
</dbReference>
<keyword evidence="7" id="KW-0802">TPR repeat</keyword>
<dbReference type="InterPro" id="IPR019734">
    <property type="entry name" value="TPR_rpt"/>
</dbReference>
<dbReference type="PROSITE" id="PS50005">
    <property type="entry name" value="TPR"/>
    <property type="match status" value="1"/>
</dbReference>
<evidence type="ECO:0000256" key="1">
    <source>
        <dbReference type="ARBA" id="ARBA00001974"/>
    </source>
</evidence>
<evidence type="ECO:0000256" key="2">
    <source>
        <dbReference type="ARBA" id="ARBA00005466"/>
    </source>
</evidence>
<dbReference type="Proteomes" id="UP000596660">
    <property type="component" value="Unplaced"/>
</dbReference>
<dbReference type="InterPro" id="IPR011990">
    <property type="entry name" value="TPR-like_helical_dom_sf"/>
</dbReference>
<keyword evidence="6" id="KW-0325">Glycoprotein</keyword>
<dbReference type="InterPro" id="IPR006094">
    <property type="entry name" value="Oxid_FAD_bind_N"/>
</dbReference>
<feature type="compositionally biased region" description="Basic and acidic residues" evidence="8">
    <location>
        <begin position="107"/>
        <end position="118"/>
    </location>
</feature>
<dbReference type="InterPro" id="IPR036318">
    <property type="entry name" value="FAD-bd_PCMH-like_sf"/>
</dbReference>
<organism evidence="10 11">
    <name type="scientific">Chenopodium quinoa</name>
    <name type="common">Quinoa</name>
    <dbReference type="NCBI Taxonomy" id="63459"/>
    <lineage>
        <taxon>Eukaryota</taxon>
        <taxon>Viridiplantae</taxon>
        <taxon>Streptophyta</taxon>
        <taxon>Embryophyta</taxon>
        <taxon>Tracheophyta</taxon>
        <taxon>Spermatophyta</taxon>
        <taxon>Magnoliopsida</taxon>
        <taxon>eudicotyledons</taxon>
        <taxon>Gunneridae</taxon>
        <taxon>Pentapetalae</taxon>
        <taxon>Caryophyllales</taxon>
        <taxon>Chenopodiaceae</taxon>
        <taxon>Chenopodioideae</taxon>
        <taxon>Atripliceae</taxon>
        <taxon>Chenopodium</taxon>
    </lineage>
</organism>
<dbReference type="InterPro" id="IPR016167">
    <property type="entry name" value="FAD-bd_PCMH_sub1"/>
</dbReference>
<reference evidence="10" key="2">
    <citation type="submission" date="2021-03" db="UniProtKB">
        <authorList>
            <consortium name="EnsemblPlants"/>
        </authorList>
    </citation>
    <scope>IDENTIFICATION</scope>
</reference>
<evidence type="ECO:0000256" key="4">
    <source>
        <dbReference type="ARBA" id="ARBA00022729"/>
    </source>
</evidence>
<dbReference type="InterPro" id="IPR012951">
    <property type="entry name" value="BBE"/>
</dbReference>
<dbReference type="Pfam" id="PF01565">
    <property type="entry name" value="FAD_binding_4"/>
    <property type="match status" value="1"/>
</dbReference>
<evidence type="ECO:0000259" key="9">
    <source>
        <dbReference type="PROSITE" id="PS51387"/>
    </source>
</evidence>
<dbReference type="PANTHER" id="PTHR32448">
    <property type="entry name" value="OS08G0158400 PROTEIN"/>
    <property type="match status" value="1"/>
</dbReference>
<dbReference type="Pfam" id="PF08031">
    <property type="entry name" value="BBE"/>
    <property type="match status" value="1"/>
</dbReference>
<name>A0A803MUG5_CHEQI</name>
<feature type="repeat" description="TPR" evidence="7">
    <location>
        <begin position="311"/>
        <end position="344"/>
    </location>
</feature>
<evidence type="ECO:0000256" key="8">
    <source>
        <dbReference type="SAM" id="MobiDB-lite"/>
    </source>
</evidence>
<dbReference type="GO" id="GO:0071949">
    <property type="term" value="F:FAD binding"/>
    <property type="evidence" value="ECO:0007669"/>
    <property type="project" value="InterPro"/>
</dbReference>
<dbReference type="PROSITE" id="PS51387">
    <property type="entry name" value="FAD_PCMH"/>
    <property type="match status" value="1"/>
</dbReference>
<dbReference type="SUPFAM" id="SSF56176">
    <property type="entry name" value="FAD-binding/transporter-associated domain-like"/>
    <property type="match status" value="1"/>
</dbReference>
<dbReference type="InterPro" id="IPR016169">
    <property type="entry name" value="FAD-bd_PCMH_sub2"/>
</dbReference>
<dbReference type="Gene3D" id="1.25.40.10">
    <property type="entry name" value="Tetratricopeptide repeat domain"/>
    <property type="match status" value="1"/>
</dbReference>
<dbReference type="EnsemblPlants" id="AUR62035477-RA">
    <property type="protein sequence ID" value="AUR62035477-RA:cds"/>
    <property type="gene ID" value="AUR62035477"/>
</dbReference>
<keyword evidence="11" id="KW-1185">Reference proteome</keyword>
<evidence type="ECO:0000256" key="3">
    <source>
        <dbReference type="ARBA" id="ARBA00022630"/>
    </source>
</evidence>
<keyword evidence="5" id="KW-0274">FAD</keyword>
<dbReference type="SMART" id="SM00028">
    <property type="entry name" value="TPR"/>
    <property type="match status" value="2"/>
</dbReference>
<evidence type="ECO:0000256" key="6">
    <source>
        <dbReference type="ARBA" id="ARBA00023180"/>
    </source>
</evidence>
<evidence type="ECO:0000313" key="11">
    <source>
        <dbReference type="Proteomes" id="UP000596660"/>
    </source>
</evidence>
<keyword evidence="4" id="KW-0732">Signal</keyword>